<evidence type="ECO:0000313" key="2">
    <source>
        <dbReference type="Proteomes" id="UP001185331"/>
    </source>
</evidence>
<gene>
    <name evidence="1" type="ORF">J2Y00_002383</name>
</gene>
<dbReference type="EMBL" id="JAVDQK010000005">
    <property type="protein sequence ID" value="MDR6218786.1"/>
    <property type="molecule type" value="Genomic_DNA"/>
</dbReference>
<reference evidence="1" key="1">
    <citation type="submission" date="2023-07" db="EMBL/GenBank/DDBJ databases">
        <title>Sorghum-associated microbial communities from plants grown in Nebraska, USA.</title>
        <authorList>
            <person name="Schachtman D."/>
        </authorList>
    </citation>
    <scope>NUCLEOTIDE SEQUENCE</scope>
    <source>
        <strain evidence="1">BE330</strain>
    </source>
</reference>
<dbReference type="AlphaFoldDB" id="A0AAE3XCH6"/>
<protein>
    <submittedName>
        <fullName evidence="1">Uncharacterized protein</fullName>
    </submittedName>
</protein>
<dbReference type="Proteomes" id="UP001185331">
    <property type="component" value="Unassembled WGS sequence"/>
</dbReference>
<comment type="caution">
    <text evidence="1">The sequence shown here is derived from an EMBL/GenBank/DDBJ whole genome shotgun (WGS) entry which is preliminary data.</text>
</comment>
<accession>A0AAE3XCH6</accession>
<organism evidence="1 2">
    <name type="scientific">Deinococcus soli</name>
    <name type="common">ex Cha et al. 2016</name>
    <dbReference type="NCBI Taxonomy" id="1309411"/>
    <lineage>
        <taxon>Bacteria</taxon>
        <taxon>Thermotogati</taxon>
        <taxon>Deinococcota</taxon>
        <taxon>Deinococci</taxon>
        <taxon>Deinococcales</taxon>
        <taxon>Deinococcaceae</taxon>
        <taxon>Deinococcus</taxon>
    </lineage>
</organism>
<sequence>MTDVNPFTLARTFAAELRAAAEAADAQTNEPARRAWQAVRTATLADLDRFSAAAAALPDVPADPVAAADLRDLLTLYRDTLGWNAGPVTHLERLAELPRSMCERLEEWRAAQT</sequence>
<evidence type="ECO:0000313" key="1">
    <source>
        <dbReference type="EMBL" id="MDR6218786.1"/>
    </source>
</evidence>
<dbReference type="RefSeq" id="WP_309853382.1">
    <property type="nucleotide sequence ID" value="NZ_JAVDQJ010000004.1"/>
</dbReference>
<proteinExistence type="predicted"/>
<name>A0AAE3XCH6_9DEIO</name>